<accession>A0ABV3Z3U4</accession>
<dbReference type="EMBL" id="JBEHZE010000001">
    <property type="protein sequence ID" value="MEX6633471.1"/>
    <property type="molecule type" value="Genomic_DNA"/>
</dbReference>
<dbReference type="Proteomes" id="UP001560685">
    <property type="component" value="Unassembled WGS sequence"/>
</dbReference>
<gene>
    <name evidence="3" type="ORF">ABFZ84_07900</name>
</gene>
<sequence>MPLMETITILADFPRRRVKLVSKLAAIAVTAAFSSVSFVAPANAAGTFVSSMAVLAAPSDMIVTLADAQDRSGRRGGGDRKADRSNNRRDDRGARRSNNARDGARQRNRESRRADRPRNQERRNAQNREQRRDARNNNERRRNAQNDGQNRRKAQQNDRRERRAQGADQRRETRRAERRADRRDARREARREDRRADRRDRREAYRDGRRDQRQIDRGKRREAYRDGRRDQRRNYRDRRNDRYAHDRRYRRADGRRYRSGHYKHPRVRYGGRYYGHGHGPRRGHGYWCSSHSIFHYYKGYDPFGWAYASFGWNLYSSAYVRDCDVVSQTFYRRGRRYEEVALLCYDSWGYGYIKPGSRRVYRDY</sequence>
<feature type="chain" id="PRO_5047301598" evidence="2">
    <location>
        <begin position="45"/>
        <end position="364"/>
    </location>
</feature>
<reference evidence="3 4" key="1">
    <citation type="submission" date="2024-05" db="EMBL/GenBank/DDBJ databases">
        <title>Three bacterial strains, DH-69, EH-24, and ECK-19 isolated from coastal sediments.</title>
        <authorList>
            <person name="Ye Y.-Q."/>
            <person name="Du Z.-J."/>
        </authorList>
    </citation>
    <scope>NUCLEOTIDE SEQUENCE [LARGE SCALE GENOMIC DNA]</scope>
    <source>
        <strain evidence="3 4">ECK-19</strain>
    </source>
</reference>
<feature type="compositionally biased region" description="Basic and acidic residues" evidence="1">
    <location>
        <begin position="68"/>
        <end position="94"/>
    </location>
</feature>
<evidence type="ECO:0000256" key="1">
    <source>
        <dbReference type="SAM" id="MobiDB-lite"/>
    </source>
</evidence>
<keyword evidence="2" id="KW-0732">Signal</keyword>
<evidence type="ECO:0000313" key="4">
    <source>
        <dbReference type="Proteomes" id="UP001560685"/>
    </source>
</evidence>
<feature type="region of interest" description="Disordered" evidence="1">
    <location>
        <begin position="67"/>
        <end position="251"/>
    </location>
</feature>
<proteinExistence type="predicted"/>
<feature type="compositionally biased region" description="Basic and acidic residues" evidence="1">
    <location>
        <begin position="102"/>
        <end position="144"/>
    </location>
</feature>
<organism evidence="3 4">
    <name type="scientific">Hyphococcus lacteus</name>
    <dbReference type="NCBI Taxonomy" id="3143536"/>
    <lineage>
        <taxon>Bacteria</taxon>
        <taxon>Pseudomonadati</taxon>
        <taxon>Pseudomonadota</taxon>
        <taxon>Alphaproteobacteria</taxon>
        <taxon>Parvularculales</taxon>
        <taxon>Parvularculaceae</taxon>
        <taxon>Hyphococcus</taxon>
    </lineage>
</organism>
<protein>
    <submittedName>
        <fullName evidence="3">Uncharacterized protein</fullName>
    </submittedName>
</protein>
<name>A0ABV3Z3U4_9PROT</name>
<evidence type="ECO:0000313" key="3">
    <source>
        <dbReference type="EMBL" id="MEX6633471.1"/>
    </source>
</evidence>
<evidence type="ECO:0000256" key="2">
    <source>
        <dbReference type="SAM" id="SignalP"/>
    </source>
</evidence>
<comment type="caution">
    <text evidence="3">The sequence shown here is derived from an EMBL/GenBank/DDBJ whole genome shotgun (WGS) entry which is preliminary data.</text>
</comment>
<feature type="signal peptide" evidence="2">
    <location>
        <begin position="1"/>
        <end position="44"/>
    </location>
</feature>
<feature type="compositionally biased region" description="Basic and acidic residues" evidence="1">
    <location>
        <begin position="155"/>
        <end position="251"/>
    </location>
</feature>
<dbReference type="RefSeq" id="WP_369313433.1">
    <property type="nucleotide sequence ID" value="NZ_JBEHZE010000001.1"/>
</dbReference>
<keyword evidence="4" id="KW-1185">Reference proteome</keyword>